<dbReference type="AlphaFoldDB" id="I3T1M4"/>
<sequence length="75" mass="7882">MLNLLSFKEAMVPAASAGGTCEDGGLGEAEEEAGVAGLEEVDELMIDGEYHDCWDEASCGCCSCDPHNPRNIFVA</sequence>
<reference evidence="1" key="1">
    <citation type="submission" date="2012-05" db="EMBL/GenBank/DDBJ databases">
        <authorList>
            <person name="Krishnakumar V."/>
            <person name="Cheung F."/>
            <person name="Xiao Y."/>
            <person name="Chan A."/>
            <person name="Moskal W.A."/>
            <person name="Town C.D."/>
        </authorList>
    </citation>
    <scope>NUCLEOTIDE SEQUENCE</scope>
</reference>
<dbReference type="EMBL" id="BT146622">
    <property type="protein sequence ID" value="AFK46416.1"/>
    <property type="molecule type" value="mRNA"/>
</dbReference>
<accession>I3T1M4</accession>
<protein>
    <submittedName>
        <fullName evidence="1">Uncharacterized protein</fullName>
    </submittedName>
</protein>
<organism evidence="1">
    <name type="scientific">Medicago truncatula</name>
    <name type="common">Barrel medic</name>
    <name type="synonym">Medicago tribuloides</name>
    <dbReference type="NCBI Taxonomy" id="3880"/>
    <lineage>
        <taxon>Eukaryota</taxon>
        <taxon>Viridiplantae</taxon>
        <taxon>Streptophyta</taxon>
        <taxon>Embryophyta</taxon>
        <taxon>Tracheophyta</taxon>
        <taxon>Spermatophyta</taxon>
        <taxon>Magnoliopsida</taxon>
        <taxon>eudicotyledons</taxon>
        <taxon>Gunneridae</taxon>
        <taxon>Pentapetalae</taxon>
        <taxon>rosids</taxon>
        <taxon>fabids</taxon>
        <taxon>Fabales</taxon>
        <taxon>Fabaceae</taxon>
        <taxon>Papilionoideae</taxon>
        <taxon>50 kb inversion clade</taxon>
        <taxon>NPAAA clade</taxon>
        <taxon>Hologalegina</taxon>
        <taxon>IRL clade</taxon>
        <taxon>Trifolieae</taxon>
        <taxon>Medicago</taxon>
    </lineage>
</organism>
<evidence type="ECO:0000313" key="1">
    <source>
        <dbReference type="EMBL" id="AFK46416.1"/>
    </source>
</evidence>
<name>I3T1M4_MEDTR</name>
<proteinExistence type="evidence at transcript level"/>